<dbReference type="InterPro" id="IPR052029">
    <property type="entry name" value="PpiD_chaperone"/>
</dbReference>
<evidence type="ECO:0008006" key="8">
    <source>
        <dbReference type="Google" id="ProtNLM"/>
    </source>
</evidence>
<feature type="coiled-coil region" evidence="5">
    <location>
        <begin position="649"/>
        <end position="676"/>
    </location>
</feature>
<evidence type="ECO:0000256" key="5">
    <source>
        <dbReference type="SAM" id="Coils"/>
    </source>
</evidence>
<dbReference type="Proteomes" id="UP001214250">
    <property type="component" value="Chromosome 1"/>
</dbReference>
<evidence type="ECO:0000256" key="1">
    <source>
        <dbReference type="ARBA" id="ARBA00004236"/>
    </source>
</evidence>
<name>A0ABY7VRG7_9BACT</name>
<evidence type="ECO:0000256" key="3">
    <source>
        <dbReference type="ARBA" id="ARBA00023136"/>
    </source>
</evidence>
<accession>A0ABY7VRG7</accession>
<dbReference type="RefSeq" id="WP_274150865.1">
    <property type="nucleotide sequence ID" value="NZ_CP117811.1"/>
</dbReference>
<gene>
    <name evidence="6" type="ORF">PQO03_02345</name>
</gene>
<dbReference type="EMBL" id="CP117811">
    <property type="protein sequence ID" value="WDE96800.1"/>
    <property type="molecule type" value="Genomic_DNA"/>
</dbReference>
<dbReference type="PANTHER" id="PTHR47529">
    <property type="entry name" value="PEPTIDYL-PROLYL CIS-TRANS ISOMERASE D"/>
    <property type="match status" value="1"/>
</dbReference>
<evidence type="ECO:0000256" key="4">
    <source>
        <dbReference type="ARBA" id="ARBA00023186"/>
    </source>
</evidence>
<keyword evidence="4" id="KW-0143">Chaperone</keyword>
<proteinExistence type="predicted"/>
<protein>
    <recommendedName>
        <fullName evidence="8">PpiC domain-containing protein</fullName>
    </recommendedName>
</protein>
<keyword evidence="7" id="KW-1185">Reference proteome</keyword>
<keyword evidence="5" id="KW-0175">Coiled coil</keyword>
<keyword evidence="3" id="KW-0472">Membrane</keyword>
<evidence type="ECO:0000313" key="6">
    <source>
        <dbReference type="EMBL" id="WDE96800.1"/>
    </source>
</evidence>
<reference evidence="6 7" key="1">
    <citation type="submission" date="2023-02" db="EMBL/GenBank/DDBJ databases">
        <title>Genome sequence of Lentisphaera profundi SAORIC-696.</title>
        <authorList>
            <person name="Kim e."/>
            <person name="Cho J.-C."/>
            <person name="Choi A."/>
            <person name="Kang I."/>
        </authorList>
    </citation>
    <scope>NUCLEOTIDE SEQUENCE [LARGE SCALE GENOMIC DNA]</scope>
    <source>
        <strain evidence="6 7">SAORIC-696</strain>
    </source>
</reference>
<evidence type="ECO:0000256" key="2">
    <source>
        <dbReference type="ARBA" id="ARBA00022475"/>
    </source>
</evidence>
<comment type="subcellular location">
    <subcellularLocation>
        <location evidence="1">Cell membrane</location>
    </subcellularLocation>
</comment>
<evidence type="ECO:0000313" key="7">
    <source>
        <dbReference type="Proteomes" id="UP001214250"/>
    </source>
</evidence>
<keyword evidence="2" id="KW-1003">Cell membrane</keyword>
<organism evidence="6 7">
    <name type="scientific">Lentisphaera profundi</name>
    <dbReference type="NCBI Taxonomy" id="1658616"/>
    <lineage>
        <taxon>Bacteria</taxon>
        <taxon>Pseudomonadati</taxon>
        <taxon>Lentisphaerota</taxon>
        <taxon>Lentisphaeria</taxon>
        <taxon>Lentisphaerales</taxon>
        <taxon>Lentisphaeraceae</taxon>
        <taxon>Lentisphaera</taxon>
    </lineage>
</organism>
<sequence length="768" mass="84715">MFTALNNAFHKNKNLFVIVFGLLTLSFILTLSDVSITDLASGGSNGSVGAINGEKIDKDTYEKLAAKESIVLSINYKSIIQLNSSNSEHITEVLTQTAIDRKIQEDIKAGTYTAKAISPEDMRKFADDNKLTTDIIKAIRTRLGIGGQELDGAIKTLIARRNYMESFEESVTIDEAKVKARAQQENSTITLQSKNFSATDAIDEKLITYYKENQDKFTYDDTLSSQIIRFAKTPAGKTAATAFAEAASKIKINNINALAKSKKLELVTLAKTRISDINAGKLLENDFALSTALIELSTDKPVSVVIEGSQHNYVAILTEKGGVLPFTQIREQVIEAYFGVERLQAYYNNEENKRQFLIPRSLQLSLVSLSPSTLYSEVAFSPEEIKVEYDKNISDYKVAQIKTTKYSITAKDDKSLALAETTLKAIKVLADSNAKNLADELKKNTDIKSTSTEWIKADDTNKDLFALAKSKSTAIEAKDLEFSFTLINDKREETPYSEASKEIEQKAIHAKASTKARIAAEKLQDVIAKNRNNENFFNLFLMESAKEKFTERKLQPLSPQSGSQQNMQLAFQLIQQGFTPPGGFSQEAFNQVGQMLATLSAQRPISDPSVTDNGDIQYLLVERETPSSYVPFENAKSGISFQVANSEGKVLAKAKADSLKADLEKAEDTNAFFKANSFSEEQTITSANRAQYASLLTDEILEKDAAYVSAAGNDSSLSYVKKITLGDQEKVNASLESLLKNEKSRLAYEKVNGIITSIRESVTIASSK</sequence>
<dbReference type="PANTHER" id="PTHR47529:SF1">
    <property type="entry name" value="PERIPLASMIC CHAPERONE PPID"/>
    <property type="match status" value="1"/>
</dbReference>